<dbReference type="InterPro" id="IPR016181">
    <property type="entry name" value="Acyl_CoA_acyltransferase"/>
</dbReference>
<protein>
    <submittedName>
        <fullName evidence="4">Arginine N-succinyltransferase subunit beta</fullName>
        <ecNumber evidence="4">2.3.1.109</ecNumber>
    </submittedName>
</protein>
<reference evidence="4 5" key="1">
    <citation type="submission" date="2019-02" db="EMBL/GenBank/DDBJ databases">
        <title>Deep-cultivation of Planctomycetes and their phenomic and genomic characterization uncovers novel biology.</title>
        <authorList>
            <person name="Wiegand S."/>
            <person name="Jogler M."/>
            <person name="Boedeker C."/>
            <person name="Pinto D."/>
            <person name="Vollmers J."/>
            <person name="Rivas-Marin E."/>
            <person name="Kohn T."/>
            <person name="Peeters S.H."/>
            <person name="Heuer A."/>
            <person name="Rast P."/>
            <person name="Oberbeckmann S."/>
            <person name="Bunk B."/>
            <person name="Jeske O."/>
            <person name="Meyerdierks A."/>
            <person name="Storesund J.E."/>
            <person name="Kallscheuer N."/>
            <person name="Luecker S."/>
            <person name="Lage O.M."/>
            <person name="Pohl T."/>
            <person name="Merkel B.J."/>
            <person name="Hornburger P."/>
            <person name="Mueller R.-W."/>
            <person name="Bruemmer F."/>
            <person name="Labrenz M."/>
            <person name="Spormann A.M."/>
            <person name="Op Den Camp H."/>
            <person name="Overmann J."/>
            <person name="Amann R."/>
            <person name="Jetten M.S.M."/>
            <person name="Mascher T."/>
            <person name="Medema M.H."/>
            <person name="Devos D.P."/>
            <person name="Kaster A.-K."/>
            <person name="Ovreas L."/>
            <person name="Rohde M."/>
            <person name="Galperin M.Y."/>
            <person name="Jogler C."/>
        </authorList>
    </citation>
    <scope>NUCLEOTIDE SEQUENCE [LARGE SCALE GENOMIC DNA]</scope>
    <source>
        <strain evidence="4 5">Poly59</strain>
    </source>
</reference>
<dbReference type="GO" id="GO:0006527">
    <property type="term" value="P:L-arginine catabolic process"/>
    <property type="evidence" value="ECO:0007669"/>
    <property type="project" value="InterPro"/>
</dbReference>
<evidence type="ECO:0000256" key="3">
    <source>
        <dbReference type="ARBA" id="ARBA00023315"/>
    </source>
</evidence>
<evidence type="ECO:0000256" key="2">
    <source>
        <dbReference type="ARBA" id="ARBA00022679"/>
    </source>
</evidence>
<proteinExistence type="predicted"/>
<dbReference type="EC" id="2.3.1.109" evidence="4"/>
<dbReference type="Proteomes" id="UP000317977">
    <property type="component" value="Unassembled WGS sequence"/>
</dbReference>
<evidence type="ECO:0000313" key="5">
    <source>
        <dbReference type="Proteomes" id="UP000317977"/>
    </source>
</evidence>
<keyword evidence="5" id="KW-1185">Reference proteome</keyword>
<comment type="caution">
    <text evidence="4">The sequence shown here is derived from an EMBL/GenBank/DDBJ whole genome shotgun (WGS) entry which is preliminary data.</text>
</comment>
<evidence type="ECO:0000313" key="4">
    <source>
        <dbReference type="EMBL" id="TWU57762.1"/>
    </source>
</evidence>
<dbReference type="RefSeq" id="WP_146532604.1">
    <property type="nucleotide sequence ID" value="NZ_SJPX01000001.1"/>
</dbReference>
<dbReference type="Pfam" id="PF04958">
    <property type="entry name" value="AstA"/>
    <property type="match status" value="1"/>
</dbReference>
<name>A0A5C6FAD6_9BACT</name>
<gene>
    <name evidence="4" type="primary">aruG</name>
    <name evidence="4" type="ORF">Poly59_06710</name>
</gene>
<dbReference type="PANTHER" id="PTHR30420:SF1">
    <property type="entry name" value="ARGININE N-SUCCINYLTRANSFERASE"/>
    <property type="match status" value="1"/>
</dbReference>
<sequence>MMMVRAVRIDDFDDLLKLVRSATRGLTSLQLNGEQLLDRIEQSVFAMSRIGASTRDEPFVLVMVDDSNVIDNEVGEIIGTSTIYTKTGGHQPFYAYQRIVSDHHSDQLGVRHHRERLSLYRTHDGPTEIGSLFLRSRFRGGGRGRWLSLARFMLIAMQPHRFADSVIAEMRGRASSDGSVPFWDAVTGRFIPVEFATADAMSTMSKDFIEEMMPQHPIYLDLLPPEIRNGLGQVHDETQPALKMLKAEGFHETDLVDIFDAGPVIQCETNRIEAVRRCGEMSVGRILDTLDTTAQEVILASKQGGFASVLTRVAVQGNQVDVLAPDANALGIEPDSMCWIMAARP</sequence>
<dbReference type="GO" id="GO:0008791">
    <property type="term" value="F:arginine N-succinyltransferase activity"/>
    <property type="evidence" value="ECO:0007669"/>
    <property type="project" value="UniProtKB-EC"/>
</dbReference>
<dbReference type="EMBL" id="SJPX01000001">
    <property type="protein sequence ID" value="TWU57762.1"/>
    <property type="molecule type" value="Genomic_DNA"/>
</dbReference>
<dbReference type="InterPro" id="IPR007041">
    <property type="entry name" value="Arg_succinylTrfase_AstA/AruG"/>
</dbReference>
<keyword evidence="3 4" id="KW-0012">Acyltransferase</keyword>
<dbReference type="OrthoDB" id="21121at2"/>
<dbReference type="PANTHER" id="PTHR30420">
    <property type="entry name" value="N-SUCCINYLARGININE DIHYDROLASE"/>
    <property type="match status" value="1"/>
</dbReference>
<accession>A0A5C6FAD6</accession>
<organism evidence="4 5">
    <name type="scientific">Rubripirellula reticaptiva</name>
    <dbReference type="NCBI Taxonomy" id="2528013"/>
    <lineage>
        <taxon>Bacteria</taxon>
        <taxon>Pseudomonadati</taxon>
        <taxon>Planctomycetota</taxon>
        <taxon>Planctomycetia</taxon>
        <taxon>Pirellulales</taxon>
        <taxon>Pirellulaceae</taxon>
        <taxon>Rubripirellula</taxon>
    </lineage>
</organism>
<evidence type="ECO:0000256" key="1">
    <source>
        <dbReference type="ARBA" id="ARBA00022503"/>
    </source>
</evidence>
<dbReference type="SUPFAM" id="SSF55729">
    <property type="entry name" value="Acyl-CoA N-acyltransferases (Nat)"/>
    <property type="match status" value="1"/>
</dbReference>
<keyword evidence="1" id="KW-0056">Arginine metabolism</keyword>
<keyword evidence="2 4" id="KW-0808">Transferase</keyword>
<dbReference type="AlphaFoldDB" id="A0A5C6FAD6"/>